<reference evidence="2 3" key="1">
    <citation type="submission" date="2020-03" db="EMBL/GenBank/DDBJ databases">
        <title>Whole genome shotgun sequence of Phytohabitans flavus NBRC 107702.</title>
        <authorList>
            <person name="Komaki H."/>
            <person name="Tamura T."/>
        </authorList>
    </citation>
    <scope>NUCLEOTIDE SEQUENCE [LARGE SCALE GENOMIC DNA]</scope>
    <source>
        <strain evidence="2 3">NBRC 107702</strain>
    </source>
</reference>
<accession>A0A6F8XND2</accession>
<feature type="transmembrane region" description="Helical" evidence="1">
    <location>
        <begin position="177"/>
        <end position="195"/>
    </location>
</feature>
<dbReference type="KEGG" id="pfla:Pflav_017450"/>
<evidence type="ECO:0000313" key="3">
    <source>
        <dbReference type="Proteomes" id="UP000502508"/>
    </source>
</evidence>
<evidence type="ECO:0000313" key="2">
    <source>
        <dbReference type="EMBL" id="BCB75335.1"/>
    </source>
</evidence>
<protein>
    <submittedName>
        <fullName evidence="2">Uncharacterized protein</fullName>
    </submittedName>
</protein>
<keyword evidence="1" id="KW-0472">Membrane</keyword>
<name>A0A6F8XND2_9ACTN</name>
<dbReference type="Proteomes" id="UP000502508">
    <property type="component" value="Chromosome"/>
</dbReference>
<gene>
    <name evidence="2" type="ORF">Pflav_017450</name>
</gene>
<sequence>MVVPESVPVAGSAPALGWRPGDWWSAAFRVLLLFVLVAGAATTMASIRPPERSESDLTADLAAGRITYLDYERGDHRVRWANGWWRWRTTTLVSWQENIERPDAIYPESDAALAWLQQQINASDRPISLRIRADREAGWWPANVVWEPLQVATLAAWVGTFLLMLGHSHHRYANRWAWFWLFTVGQVGVLLYLVLEPQPLWRPRSWPPRTDSPPIRGGTGLAWAILLSIALSLAAVGVAVV</sequence>
<proteinExistence type="predicted"/>
<keyword evidence="3" id="KW-1185">Reference proteome</keyword>
<dbReference type="EMBL" id="AP022870">
    <property type="protein sequence ID" value="BCB75335.1"/>
    <property type="molecule type" value="Genomic_DNA"/>
</dbReference>
<dbReference type="AlphaFoldDB" id="A0A6F8XND2"/>
<feature type="transmembrane region" description="Helical" evidence="1">
    <location>
        <begin position="26"/>
        <end position="47"/>
    </location>
</feature>
<dbReference type="RefSeq" id="WP_173035085.1">
    <property type="nucleotide sequence ID" value="NZ_AP022870.1"/>
</dbReference>
<organism evidence="2 3">
    <name type="scientific">Phytohabitans flavus</name>
    <dbReference type="NCBI Taxonomy" id="1076124"/>
    <lineage>
        <taxon>Bacteria</taxon>
        <taxon>Bacillati</taxon>
        <taxon>Actinomycetota</taxon>
        <taxon>Actinomycetes</taxon>
        <taxon>Micromonosporales</taxon>
        <taxon>Micromonosporaceae</taxon>
    </lineage>
</organism>
<feature type="transmembrane region" description="Helical" evidence="1">
    <location>
        <begin position="215"/>
        <end position="240"/>
    </location>
</feature>
<evidence type="ECO:0000256" key="1">
    <source>
        <dbReference type="SAM" id="Phobius"/>
    </source>
</evidence>
<keyword evidence="1" id="KW-1133">Transmembrane helix</keyword>
<keyword evidence="1" id="KW-0812">Transmembrane</keyword>
<reference evidence="2 3" key="2">
    <citation type="submission" date="2020-03" db="EMBL/GenBank/DDBJ databases">
        <authorList>
            <person name="Ichikawa N."/>
            <person name="Kimura A."/>
            <person name="Kitahashi Y."/>
            <person name="Uohara A."/>
        </authorList>
    </citation>
    <scope>NUCLEOTIDE SEQUENCE [LARGE SCALE GENOMIC DNA]</scope>
    <source>
        <strain evidence="2 3">NBRC 107702</strain>
    </source>
</reference>